<dbReference type="Pfam" id="PF04993">
    <property type="entry name" value="TfoX_N"/>
    <property type="match status" value="1"/>
</dbReference>
<name>A0A9X2D2Z4_9GAMM</name>
<accession>A0A9X2D2Z4</accession>
<organism evidence="2 3">
    <name type="scientific">Legionella maioricensis</name>
    <dbReference type="NCBI Taxonomy" id="2896528"/>
    <lineage>
        <taxon>Bacteria</taxon>
        <taxon>Pseudomonadati</taxon>
        <taxon>Pseudomonadota</taxon>
        <taxon>Gammaproteobacteria</taxon>
        <taxon>Legionellales</taxon>
        <taxon>Legionellaceae</taxon>
        <taxon>Legionella</taxon>
    </lineage>
</organism>
<reference evidence="2" key="1">
    <citation type="submission" date="2021-11" db="EMBL/GenBank/DDBJ databases">
        <title>Legionella maioricencis sp. nov., a new species isolated from hot water samples in Mallorca.</title>
        <authorList>
            <person name="Crespi S."/>
            <person name="Drasar V."/>
            <person name="Salva-Serra F."/>
            <person name="Jaen-Luchoro D."/>
            <person name="Pineiro-Iglesias B."/>
            <person name="Aliaga F."/>
            <person name="Fernandez-Juarez V."/>
            <person name="Coll G."/>
            <person name="Moore E.R.B."/>
            <person name="Bennasar-Figueras A."/>
        </authorList>
    </citation>
    <scope>NUCLEOTIDE SEQUENCE</scope>
    <source>
        <strain evidence="2">HCPI-6</strain>
    </source>
</reference>
<proteinExistence type="predicted"/>
<evidence type="ECO:0000259" key="1">
    <source>
        <dbReference type="Pfam" id="PF04993"/>
    </source>
</evidence>
<feature type="domain" description="TfoX N-terminal" evidence="1">
    <location>
        <begin position="13"/>
        <end position="96"/>
    </location>
</feature>
<evidence type="ECO:0000313" key="2">
    <source>
        <dbReference type="EMBL" id="MCL9685486.1"/>
    </source>
</evidence>
<dbReference type="EMBL" id="JAJKBJ010000027">
    <property type="protein sequence ID" value="MCL9685486.1"/>
    <property type="molecule type" value="Genomic_DNA"/>
</dbReference>
<dbReference type="Proteomes" id="UP001139721">
    <property type="component" value="Unassembled WGS sequence"/>
</dbReference>
<gene>
    <name evidence="2" type="ORF">LOX96_15390</name>
</gene>
<dbReference type="Gene3D" id="3.30.1460.30">
    <property type="entry name" value="YgaC/TfoX-N like chaperone"/>
    <property type="match status" value="1"/>
</dbReference>
<comment type="caution">
    <text evidence="2">The sequence shown here is derived from an EMBL/GenBank/DDBJ whole genome shotgun (WGS) entry which is preliminary data.</text>
</comment>
<dbReference type="SUPFAM" id="SSF159894">
    <property type="entry name" value="YgaC/TfoX-N like"/>
    <property type="match status" value="1"/>
</dbReference>
<dbReference type="InterPro" id="IPR007076">
    <property type="entry name" value="TfoX_N"/>
</dbReference>
<dbReference type="AlphaFoldDB" id="A0A9X2D2Z4"/>
<dbReference type="RefSeq" id="WP_250424142.1">
    <property type="nucleotide sequence ID" value="NZ_JAJKBJ010000027.1"/>
</dbReference>
<keyword evidence="3" id="KW-1185">Reference proteome</keyword>
<protein>
    <submittedName>
        <fullName evidence="2">TfoX/Sxy family protein</fullName>
    </submittedName>
</protein>
<sequence>MASRQSTVDFIMEQIQEAGTVSAKKMFGEYALYCDGRVVALICDDQLFVKPTEIGKAFIGDFIEAAPYPGAKPYLLIQGELWEDHEWLSELIKRSLVELPLPKKKRLSSKKARSDSRSST</sequence>
<evidence type="ECO:0000313" key="3">
    <source>
        <dbReference type="Proteomes" id="UP001139721"/>
    </source>
</evidence>